<feature type="repeat" description="ANK" evidence="5">
    <location>
        <begin position="76"/>
        <end position="108"/>
    </location>
</feature>
<keyword evidence="5" id="KW-0040">ANK repeat</keyword>
<dbReference type="PANTHER" id="PTHR11455:SF22">
    <property type="entry name" value="CRYPTOCHROME DASH"/>
    <property type="match status" value="1"/>
</dbReference>
<feature type="region of interest" description="Disordered" evidence="6">
    <location>
        <begin position="395"/>
        <end position="476"/>
    </location>
</feature>
<dbReference type="eggNOG" id="KOG1424">
    <property type="taxonomic scope" value="Eukaryota"/>
</dbReference>
<evidence type="ECO:0000259" key="7">
    <source>
        <dbReference type="Pfam" id="PF01926"/>
    </source>
</evidence>
<evidence type="ECO:0000256" key="1">
    <source>
        <dbReference type="ARBA" id="ARBA00001974"/>
    </source>
</evidence>
<dbReference type="Gene3D" id="3.40.50.300">
    <property type="entry name" value="P-loop containing nucleotide triphosphate hydrolases"/>
    <property type="match status" value="1"/>
</dbReference>
<feature type="compositionally biased region" description="Gly residues" evidence="6">
    <location>
        <begin position="438"/>
        <end position="451"/>
    </location>
</feature>
<feature type="compositionally biased region" description="Low complexity" evidence="6">
    <location>
        <begin position="414"/>
        <end position="437"/>
    </location>
</feature>
<dbReference type="SUPFAM" id="SSF48173">
    <property type="entry name" value="Cryptochrome/photolyase FAD-binding domain"/>
    <property type="match status" value="1"/>
</dbReference>
<feature type="repeat" description="ANK" evidence="5">
    <location>
        <begin position="43"/>
        <end position="75"/>
    </location>
</feature>
<dbReference type="InterPro" id="IPR014729">
    <property type="entry name" value="Rossmann-like_a/b/a_fold"/>
</dbReference>
<feature type="compositionally biased region" description="Basic residues" evidence="6">
    <location>
        <begin position="398"/>
        <end position="409"/>
    </location>
</feature>
<dbReference type="InterPro" id="IPR036770">
    <property type="entry name" value="Ankyrin_rpt-contain_sf"/>
</dbReference>
<dbReference type="InterPro" id="IPR005101">
    <property type="entry name" value="Cryptochr/Photolyase_FAD-bd"/>
</dbReference>
<feature type="compositionally biased region" description="Basic residues" evidence="6">
    <location>
        <begin position="618"/>
        <end position="633"/>
    </location>
</feature>
<dbReference type="InterPro" id="IPR002110">
    <property type="entry name" value="Ankyrin_rpt"/>
</dbReference>
<dbReference type="Gene3D" id="1.10.579.10">
    <property type="entry name" value="DNA Cyclobutane Dipyrimidine Photolyase, subunit A, domain 3"/>
    <property type="match status" value="1"/>
</dbReference>
<dbReference type="PANTHER" id="PTHR11455">
    <property type="entry name" value="CRYPTOCHROME"/>
    <property type="match status" value="1"/>
</dbReference>
<dbReference type="PaxDb" id="2903-EOD13814"/>
<sequence>MAKAGDQYEVRTGNIWSHCRRDDVRAVTRLLNEGVDLELRNKVGWTPLHAAANGGAERVVAHLITCRADIESRCRAGRTPLAEAARSGHLPVVMRLVRAGAPADEDAVACAKGSACRSWLASRRSGRHISEEPQHGARHGRERRSEHQPVGKGGKARGSGSSRRHQEQRLHTLRTCPQAKAKQLKEQRAKARAAAAATAAAASADAADESDGGGETVAVPDVLLTAAREPLRSPASLSCAPPLCLRASAPLARCAEALSAAVSLPDGEGHDGGDGGDGGGKGCCVTATHPGATRHVLCVLLDSRHPLLHLPAELRGALRRRGEAVVLVLSKADLVEEAALRAWEGHLRRICPHAAAVLRFSAVGRAMDERASVRRDAERLAEVCGARMPAEQSELVRGVRRAKHQRAKHREGGASPLAVAAAPATREIMSNDSDSSDGSGGSGGGVDGGAGDSDMGGDSDAEVAEGPAEHEERAVMRVGGGRRTVISLLGRCNVGKSSLFNALCGGRRLASAVHLSPGLLVRDTPALDASDAAAWGCGGDGGGGEGGEGEAGGMAAARVRELCGLTPPGAVHSPYAAVRAAAEYLPLAALYGLQPNELRAAQEEEGGDPAAASAARSPPRRASSRAAVAHRTRTAPGCWSSGTAPRVRTGPHAARALLAAVTALRASLRARGGELLVRFGRPEAELPLLAARCCAGEAPDEWASLAHPRQKYPAKKRRGSSGASGKAADGGGGVDWARRLEGMPRVMGDWRRAGLGLELGELPSLAQLVAPALEVSPNGRLLFGLPDGAASSVVAAALRAGGPASKDGNGGGRGGEGGAEVGSEGGGGIRGSGVECSTATLATEHAALSRLRRFVGSGMAASADRHIAGTGEADSSLLGVPLALGCLSPRQVHEAAAATEGCGWLGSHMEMRDYFIYAGMAAGAALFSSRGWRPVHGRKGFPKGGEALVEWLQPAQHENAWHSRRVMSCPKALRLVEVSANWGNWSYFAGAGGDPKQRHFRTVSQAAKYDAGGLYVRRWLPELADEAVCVEAVLRPYAHAVEGWPSPLVDPDTQLTWQDAQRLSETGRVLPAGPDPHRQPGGDGVG</sequence>
<dbReference type="PROSITE" id="PS50088">
    <property type="entry name" value="ANK_REPEAT"/>
    <property type="match status" value="2"/>
</dbReference>
<dbReference type="GO" id="GO:0003904">
    <property type="term" value="F:deoxyribodipyrimidine photo-lyase activity"/>
    <property type="evidence" value="ECO:0007669"/>
    <property type="project" value="TreeGrafter"/>
</dbReference>
<dbReference type="Pfam" id="PF01926">
    <property type="entry name" value="MMR_HSR1"/>
    <property type="match status" value="1"/>
</dbReference>
<feature type="region of interest" description="Disordered" evidence="6">
    <location>
        <begin position="705"/>
        <end position="736"/>
    </location>
</feature>
<feature type="domain" description="Cryptochrome/DNA photolyase FAD-binding" evidence="8">
    <location>
        <begin position="977"/>
        <end position="1050"/>
    </location>
</feature>
<evidence type="ECO:0000256" key="5">
    <source>
        <dbReference type="PROSITE-ProRule" id="PRU00023"/>
    </source>
</evidence>
<dbReference type="STRING" id="2903.R1DYM9"/>
<evidence type="ECO:0000256" key="6">
    <source>
        <dbReference type="SAM" id="MobiDB-lite"/>
    </source>
</evidence>
<dbReference type="Gene3D" id="1.25.40.80">
    <property type="match status" value="1"/>
</dbReference>
<reference evidence="10" key="1">
    <citation type="journal article" date="2013" name="Nature">
        <title>Pan genome of the phytoplankton Emiliania underpins its global distribution.</title>
        <authorList>
            <person name="Read B.A."/>
            <person name="Kegel J."/>
            <person name="Klute M.J."/>
            <person name="Kuo A."/>
            <person name="Lefebvre S.C."/>
            <person name="Maumus F."/>
            <person name="Mayer C."/>
            <person name="Miller J."/>
            <person name="Monier A."/>
            <person name="Salamov A."/>
            <person name="Young J."/>
            <person name="Aguilar M."/>
            <person name="Claverie J.M."/>
            <person name="Frickenhaus S."/>
            <person name="Gonzalez K."/>
            <person name="Herman E.K."/>
            <person name="Lin Y.C."/>
            <person name="Napier J."/>
            <person name="Ogata H."/>
            <person name="Sarno A.F."/>
            <person name="Shmutz J."/>
            <person name="Schroeder D."/>
            <person name="de Vargas C."/>
            <person name="Verret F."/>
            <person name="von Dassow P."/>
            <person name="Valentin K."/>
            <person name="Van de Peer Y."/>
            <person name="Wheeler G."/>
            <person name="Dacks J.B."/>
            <person name="Delwiche C.F."/>
            <person name="Dyhrman S.T."/>
            <person name="Glockner G."/>
            <person name="John U."/>
            <person name="Richards T."/>
            <person name="Worden A.Z."/>
            <person name="Zhang X."/>
            <person name="Grigoriev I.V."/>
            <person name="Allen A.E."/>
            <person name="Bidle K."/>
            <person name="Borodovsky M."/>
            <person name="Bowler C."/>
            <person name="Brownlee C."/>
            <person name="Cock J.M."/>
            <person name="Elias M."/>
            <person name="Gladyshev V.N."/>
            <person name="Groth M."/>
            <person name="Guda C."/>
            <person name="Hadaegh A."/>
            <person name="Iglesias-Rodriguez M.D."/>
            <person name="Jenkins J."/>
            <person name="Jones B.M."/>
            <person name="Lawson T."/>
            <person name="Leese F."/>
            <person name="Lindquist E."/>
            <person name="Lobanov A."/>
            <person name="Lomsadze A."/>
            <person name="Malik S.B."/>
            <person name="Marsh M.E."/>
            <person name="Mackinder L."/>
            <person name="Mock T."/>
            <person name="Mueller-Roeber B."/>
            <person name="Pagarete A."/>
            <person name="Parker M."/>
            <person name="Probert I."/>
            <person name="Quesneville H."/>
            <person name="Raines C."/>
            <person name="Rensing S.A."/>
            <person name="Riano-Pachon D.M."/>
            <person name="Richier S."/>
            <person name="Rokitta S."/>
            <person name="Shiraiwa Y."/>
            <person name="Soanes D.M."/>
            <person name="van der Giezen M."/>
            <person name="Wahlund T.M."/>
            <person name="Williams B."/>
            <person name="Wilson W."/>
            <person name="Wolfe G."/>
            <person name="Wurch L.L."/>
        </authorList>
    </citation>
    <scope>NUCLEOTIDE SEQUENCE</scope>
</reference>
<comment type="similarity">
    <text evidence="2">Belongs to the DNA photolyase class-1 family.</text>
</comment>
<dbReference type="Gene3D" id="1.25.40.20">
    <property type="entry name" value="Ankyrin repeat-containing domain"/>
    <property type="match status" value="1"/>
</dbReference>
<accession>A0A0D3IRC9</accession>
<dbReference type="Proteomes" id="UP000013827">
    <property type="component" value="Unassembled WGS sequence"/>
</dbReference>
<keyword evidence="3" id="KW-0285">Flavoprotein</keyword>
<dbReference type="InterPro" id="IPR027417">
    <property type="entry name" value="P-loop_NTPase"/>
</dbReference>
<dbReference type="KEGG" id="ehx:EMIHUDRAFT_103667"/>
<dbReference type="Pfam" id="PF03441">
    <property type="entry name" value="FAD_binding_7"/>
    <property type="match status" value="1"/>
</dbReference>
<name>A0A0D3IRC9_EMIH1</name>
<dbReference type="PROSITE" id="PS50297">
    <property type="entry name" value="ANK_REP_REGION"/>
    <property type="match status" value="2"/>
</dbReference>
<dbReference type="GO" id="GO:0005525">
    <property type="term" value="F:GTP binding"/>
    <property type="evidence" value="ECO:0007669"/>
    <property type="project" value="InterPro"/>
</dbReference>
<dbReference type="InterPro" id="IPR036134">
    <property type="entry name" value="Crypto/Photolyase_FAD-like_sf"/>
</dbReference>
<evidence type="ECO:0000256" key="3">
    <source>
        <dbReference type="ARBA" id="ARBA00022630"/>
    </source>
</evidence>
<feature type="domain" description="G" evidence="7">
    <location>
        <begin position="486"/>
        <end position="509"/>
    </location>
</feature>
<comment type="cofactor">
    <cofactor evidence="1">
        <name>FAD</name>
        <dbReference type="ChEBI" id="CHEBI:57692"/>
    </cofactor>
</comment>
<organism evidence="9 10">
    <name type="scientific">Emiliania huxleyi (strain CCMP1516)</name>
    <dbReference type="NCBI Taxonomy" id="280463"/>
    <lineage>
        <taxon>Eukaryota</taxon>
        <taxon>Haptista</taxon>
        <taxon>Haptophyta</taxon>
        <taxon>Prymnesiophyceae</taxon>
        <taxon>Isochrysidales</taxon>
        <taxon>Noelaerhabdaceae</taxon>
        <taxon>Emiliania</taxon>
    </lineage>
</organism>
<dbReference type="GO" id="GO:0000719">
    <property type="term" value="P:photoreactive repair"/>
    <property type="evidence" value="ECO:0007669"/>
    <property type="project" value="TreeGrafter"/>
</dbReference>
<feature type="compositionally biased region" description="Basic residues" evidence="6">
    <location>
        <begin position="708"/>
        <end position="719"/>
    </location>
</feature>
<dbReference type="SUPFAM" id="SSF48403">
    <property type="entry name" value="Ankyrin repeat"/>
    <property type="match status" value="1"/>
</dbReference>
<evidence type="ECO:0000256" key="2">
    <source>
        <dbReference type="ARBA" id="ARBA00005862"/>
    </source>
</evidence>
<feature type="region of interest" description="Disordered" evidence="6">
    <location>
        <begin position="1063"/>
        <end position="1086"/>
    </location>
</feature>
<evidence type="ECO:0000313" key="9">
    <source>
        <dbReference type="EnsemblProtists" id="EOD13814"/>
    </source>
</evidence>
<dbReference type="HOGENOM" id="CLU_298388_0_0_1"/>
<dbReference type="InterPro" id="IPR036155">
    <property type="entry name" value="Crypto/Photolyase_N_sf"/>
</dbReference>
<dbReference type="AlphaFoldDB" id="A0A0D3IRC9"/>
<dbReference type="GO" id="GO:0071949">
    <property type="term" value="F:FAD binding"/>
    <property type="evidence" value="ECO:0007669"/>
    <property type="project" value="TreeGrafter"/>
</dbReference>
<keyword evidence="4" id="KW-0274">FAD</keyword>
<feature type="compositionally biased region" description="Gly residues" evidence="6">
    <location>
        <begin position="808"/>
        <end position="829"/>
    </location>
</feature>
<dbReference type="InterPro" id="IPR002081">
    <property type="entry name" value="Cryptochrome/DNA_photolyase_1"/>
</dbReference>
<dbReference type="Gene3D" id="3.40.50.620">
    <property type="entry name" value="HUPs"/>
    <property type="match status" value="1"/>
</dbReference>
<feature type="region of interest" description="Disordered" evidence="6">
    <location>
        <begin position="801"/>
        <end position="829"/>
    </location>
</feature>
<dbReference type="GeneID" id="17259961"/>
<dbReference type="InterPro" id="IPR006073">
    <property type="entry name" value="GTP-bd"/>
</dbReference>
<dbReference type="eggNOG" id="KOG0133">
    <property type="taxonomic scope" value="Eukaryota"/>
</dbReference>
<evidence type="ECO:0000259" key="8">
    <source>
        <dbReference type="Pfam" id="PF03441"/>
    </source>
</evidence>
<proteinExistence type="inferred from homology"/>
<feature type="region of interest" description="Disordered" evidence="6">
    <location>
        <begin position="122"/>
        <end position="190"/>
    </location>
</feature>
<protein>
    <recommendedName>
        <fullName evidence="11">G domain-containing protein</fullName>
    </recommendedName>
</protein>
<reference evidence="9" key="2">
    <citation type="submission" date="2024-10" db="UniProtKB">
        <authorList>
            <consortium name="EnsemblProtists"/>
        </authorList>
    </citation>
    <scope>IDENTIFICATION</scope>
</reference>
<dbReference type="EnsemblProtists" id="EOD13814">
    <property type="protein sequence ID" value="EOD13814"/>
    <property type="gene ID" value="EMIHUDRAFT_103667"/>
</dbReference>
<dbReference type="Pfam" id="PF12796">
    <property type="entry name" value="Ank_2"/>
    <property type="match status" value="1"/>
</dbReference>
<evidence type="ECO:0000313" key="10">
    <source>
        <dbReference type="Proteomes" id="UP000013827"/>
    </source>
</evidence>
<dbReference type="GO" id="GO:0003677">
    <property type="term" value="F:DNA binding"/>
    <property type="evidence" value="ECO:0007669"/>
    <property type="project" value="TreeGrafter"/>
</dbReference>
<dbReference type="RefSeq" id="XP_005766243.1">
    <property type="nucleotide sequence ID" value="XM_005766186.1"/>
</dbReference>
<feature type="region of interest" description="Disordered" evidence="6">
    <location>
        <begin position="601"/>
        <end position="646"/>
    </location>
</feature>
<dbReference type="SUPFAM" id="SSF52425">
    <property type="entry name" value="Cryptochrome/photolyase, N-terminal domain"/>
    <property type="match status" value="1"/>
</dbReference>
<keyword evidence="10" id="KW-1185">Reference proteome</keyword>
<dbReference type="SUPFAM" id="SSF52540">
    <property type="entry name" value="P-loop containing nucleoside triphosphate hydrolases"/>
    <property type="match status" value="1"/>
</dbReference>
<evidence type="ECO:0008006" key="11">
    <source>
        <dbReference type="Google" id="ProtNLM"/>
    </source>
</evidence>
<dbReference type="SMART" id="SM00248">
    <property type="entry name" value="ANK"/>
    <property type="match status" value="2"/>
</dbReference>
<evidence type="ECO:0000256" key="4">
    <source>
        <dbReference type="ARBA" id="ARBA00022827"/>
    </source>
</evidence>